<feature type="region of interest" description="Disordered" evidence="1">
    <location>
        <begin position="1"/>
        <end position="51"/>
    </location>
</feature>
<comment type="caution">
    <text evidence="3">The sequence shown here is derived from an EMBL/GenBank/DDBJ whole genome shotgun (WGS) entry which is preliminary data.</text>
</comment>
<organism evidence="3 4">
    <name type="scientific">Pleurodeles waltl</name>
    <name type="common">Iberian ribbed newt</name>
    <dbReference type="NCBI Taxonomy" id="8319"/>
    <lineage>
        <taxon>Eukaryota</taxon>
        <taxon>Metazoa</taxon>
        <taxon>Chordata</taxon>
        <taxon>Craniata</taxon>
        <taxon>Vertebrata</taxon>
        <taxon>Euteleostomi</taxon>
        <taxon>Amphibia</taxon>
        <taxon>Batrachia</taxon>
        <taxon>Caudata</taxon>
        <taxon>Salamandroidea</taxon>
        <taxon>Salamandridae</taxon>
        <taxon>Pleurodelinae</taxon>
        <taxon>Pleurodeles</taxon>
    </lineage>
</organism>
<evidence type="ECO:0000313" key="4">
    <source>
        <dbReference type="Proteomes" id="UP001066276"/>
    </source>
</evidence>
<keyword evidence="4" id="KW-1185">Reference proteome</keyword>
<proteinExistence type="predicted"/>
<dbReference type="Proteomes" id="UP001066276">
    <property type="component" value="Chromosome 7"/>
</dbReference>
<dbReference type="EMBL" id="JANPWB010000011">
    <property type="protein sequence ID" value="KAJ1126927.1"/>
    <property type="molecule type" value="Genomic_DNA"/>
</dbReference>
<evidence type="ECO:0000256" key="1">
    <source>
        <dbReference type="SAM" id="MobiDB-lite"/>
    </source>
</evidence>
<dbReference type="AlphaFoldDB" id="A0AAV7PGL1"/>
<reference evidence="3" key="1">
    <citation type="journal article" date="2022" name="bioRxiv">
        <title>Sequencing and chromosome-scale assembly of the giantPleurodeles waltlgenome.</title>
        <authorList>
            <person name="Brown T."/>
            <person name="Elewa A."/>
            <person name="Iarovenko S."/>
            <person name="Subramanian E."/>
            <person name="Araus A.J."/>
            <person name="Petzold A."/>
            <person name="Susuki M."/>
            <person name="Suzuki K.-i.T."/>
            <person name="Hayashi T."/>
            <person name="Toyoda A."/>
            <person name="Oliveira C."/>
            <person name="Osipova E."/>
            <person name="Leigh N.D."/>
            <person name="Simon A."/>
            <person name="Yun M.H."/>
        </authorList>
    </citation>
    <scope>NUCLEOTIDE SEQUENCE</scope>
    <source>
        <strain evidence="3">20211129_DDA</strain>
        <tissue evidence="3">Liver</tissue>
    </source>
</reference>
<evidence type="ECO:0000313" key="3">
    <source>
        <dbReference type="EMBL" id="KAJ1126929.1"/>
    </source>
</evidence>
<accession>A0AAV7PGL1</accession>
<feature type="compositionally biased region" description="Polar residues" evidence="1">
    <location>
        <begin position="21"/>
        <end position="37"/>
    </location>
</feature>
<gene>
    <name evidence="2" type="ORF">NDU88_005333</name>
    <name evidence="3" type="ORF">NDU88_005335</name>
</gene>
<name>A0AAV7PGL1_PLEWA</name>
<protein>
    <submittedName>
        <fullName evidence="3">Uncharacterized protein</fullName>
    </submittedName>
</protein>
<dbReference type="EMBL" id="JANPWB010000011">
    <property type="protein sequence ID" value="KAJ1126929.1"/>
    <property type="molecule type" value="Genomic_DNA"/>
</dbReference>
<sequence length="201" mass="20951">MAVWALGEQTLSRTPGPLKATESTPQATPAISASSRPCRQGEGNAVQPSPLTGLVSGIIGTQVSTTSAGRLIPLNIELQCGAHQESRVPEGAAAIRSVVLLEQVLTAGMQAPDSSGGLARSRGDRVCGDNRSIAPLHPVPGRSTAEGGVPTPVLPFVKLLGEAESVSLDRPGQYRKAELSAERLCQRSYQNKSVRRPGGKQ</sequence>
<evidence type="ECO:0000313" key="2">
    <source>
        <dbReference type="EMBL" id="KAJ1126927.1"/>
    </source>
</evidence>